<feature type="domain" description="DUF218" evidence="1">
    <location>
        <begin position="69"/>
        <end position="173"/>
    </location>
</feature>
<dbReference type="Pfam" id="PF02698">
    <property type="entry name" value="DUF218"/>
    <property type="match status" value="1"/>
</dbReference>
<comment type="caution">
    <text evidence="2">The sequence shown here is derived from an EMBL/GenBank/DDBJ whole genome shotgun (WGS) entry which is preliminary data.</text>
</comment>
<evidence type="ECO:0000259" key="1">
    <source>
        <dbReference type="Pfam" id="PF02698"/>
    </source>
</evidence>
<dbReference type="InterPro" id="IPR051599">
    <property type="entry name" value="Cell_Envelope_Assoc"/>
</dbReference>
<dbReference type="Proteomes" id="UP000238042">
    <property type="component" value="Unassembled WGS sequence"/>
</dbReference>
<reference evidence="2 3" key="1">
    <citation type="submission" date="2018-02" db="EMBL/GenBank/DDBJ databases">
        <title>Genome sequences of Apibacter spp., gut symbionts of Asian honey bees.</title>
        <authorList>
            <person name="Kwong W.K."/>
            <person name="Steele M.I."/>
            <person name="Moran N.A."/>
        </authorList>
    </citation>
    <scope>NUCLEOTIDE SEQUENCE [LARGE SCALE GENOMIC DNA]</scope>
    <source>
        <strain evidence="3">wkB301</strain>
    </source>
</reference>
<dbReference type="PANTHER" id="PTHR30336:SF20">
    <property type="entry name" value="DUF218 DOMAIN-CONTAINING PROTEIN"/>
    <property type="match status" value="1"/>
</dbReference>
<accession>A0A2S8A7Z7</accession>
<dbReference type="GO" id="GO:0005886">
    <property type="term" value="C:plasma membrane"/>
    <property type="evidence" value="ECO:0007669"/>
    <property type="project" value="TreeGrafter"/>
</dbReference>
<dbReference type="EMBL" id="PSZM01000046">
    <property type="protein sequence ID" value="PQL90697.1"/>
    <property type="molecule type" value="Genomic_DNA"/>
</dbReference>
<organism evidence="2 3">
    <name type="scientific">Apibacter adventoris</name>
    <dbReference type="NCBI Taxonomy" id="1679466"/>
    <lineage>
        <taxon>Bacteria</taxon>
        <taxon>Pseudomonadati</taxon>
        <taxon>Bacteroidota</taxon>
        <taxon>Flavobacteriia</taxon>
        <taxon>Flavobacteriales</taxon>
        <taxon>Weeksellaceae</taxon>
        <taxon>Apibacter</taxon>
    </lineage>
</organism>
<protein>
    <submittedName>
        <fullName evidence="2">Protein SanA</fullName>
    </submittedName>
</protein>
<evidence type="ECO:0000313" key="3">
    <source>
        <dbReference type="Proteomes" id="UP000238042"/>
    </source>
</evidence>
<keyword evidence="3" id="KW-1185">Reference proteome</keyword>
<sequence>MRKILKSKMLKGLILIFLAIILILFIIDKVVSFKSENYIYNQIQNIPYNRVGLLLGTSKKLNNGWNNLYFSYRIQAAKQLYDAGKVHIFVVSGDNSRKEYNEAQDMKDDLIALGIPSDSIYLDFAGFRTLDSVVRMKEIFGQNKFTIISQKFHNERAILIARHYNMDVVGYNAKDVNSYYGFKTMAREKLARVKVFLDFLTGKKPKYLGDKIQI</sequence>
<dbReference type="InterPro" id="IPR003848">
    <property type="entry name" value="DUF218"/>
</dbReference>
<name>A0A2S8A7Z7_9FLAO</name>
<dbReference type="AlphaFoldDB" id="A0A2S8A7Z7"/>
<evidence type="ECO:0000313" key="2">
    <source>
        <dbReference type="EMBL" id="PQL90697.1"/>
    </source>
</evidence>
<gene>
    <name evidence="2" type="ORF">C4S77_11920</name>
</gene>
<dbReference type="OrthoDB" id="9782395at2"/>
<proteinExistence type="predicted"/>
<dbReference type="PANTHER" id="PTHR30336">
    <property type="entry name" value="INNER MEMBRANE PROTEIN, PROBABLE PERMEASE"/>
    <property type="match status" value="1"/>
</dbReference>
<dbReference type="CDD" id="cd06259">
    <property type="entry name" value="YdcF-like"/>
    <property type="match status" value="1"/>
</dbReference>